<proteinExistence type="predicted"/>
<evidence type="ECO:0000313" key="2">
    <source>
        <dbReference type="Proteomes" id="UP000006228"/>
    </source>
</evidence>
<feature type="non-terminal residue" evidence="1">
    <location>
        <position position="45"/>
    </location>
</feature>
<dbReference type="EMBL" id="AEVT01000094">
    <property type="protein sequence ID" value="EGA68976.1"/>
    <property type="molecule type" value="Genomic_DNA"/>
</dbReference>
<gene>
    <name evidence="1" type="ORF">VISI1226_21269</name>
</gene>
<reference evidence="1 2" key="1">
    <citation type="journal article" date="2012" name="Int. J. Syst. Evol. Microbiol.">
        <title>Vibrio caribbeanicus sp. nov., isolated from the marine sponge Scleritoderma cyanea.</title>
        <authorList>
            <person name="Hoffmann M."/>
            <person name="Monday S.R."/>
            <person name="Allard M.W."/>
            <person name="Strain E.A."/>
            <person name="Whittaker P."/>
            <person name="Naum M."/>
            <person name="McCarthy P.J."/>
            <person name="Lopez J.V."/>
            <person name="Fischer M."/>
            <person name="Brown E.W."/>
        </authorList>
    </citation>
    <scope>NUCLEOTIDE SEQUENCE [LARGE SCALE GENOMIC DNA]</scope>
    <source>
        <strain evidence="2">DSMZ 21326</strain>
    </source>
</reference>
<protein>
    <submittedName>
        <fullName evidence="1">Uncharacterized protein</fullName>
    </submittedName>
</protein>
<comment type="caution">
    <text evidence="1">The sequence shown here is derived from an EMBL/GenBank/DDBJ whole genome shotgun (WGS) entry which is preliminary data.</text>
</comment>
<sequence length="45" mass="5005">MKIETTVDPVAECSVLIKFEAPPSANLSWIIGEISLYLRNQLGAW</sequence>
<dbReference type="AlphaFoldDB" id="E8MAK1"/>
<dbReference type="Proteomes" id="UP000006228">
    <property type="component" value="Unassembled WGS sequence"/>
</dbReference>
<name>E8MAK1_PHOS4</name>
<organism evidence="1 2">
    <name type="scientific">Vibrio sinaloensis DSM 21326</name>
    <dbReference type="NCBI Taxonomy" id="945550"/>
    <lineage>
        <taxon>Bacteria</taxon>
        <taxon>Pseudomonadati</taxon>
        <taxon>Pseudomonadota</taxon>
        <taxon>Gammaproteobacteria</taxon>
        <taxon>Vibrionales</taxon>
        <taxon>Vibrionaceae</taxon>
        <taxon>Vibrio</taxon>
        <taxon>Vibrio oreintalis group</taxon>
    </lineage>
</organism>
<evidence type="ECO:0000313" key="1">
    <source>
        <dbReference type="EMBL" id="EGA68976.1"/>
    </source>
</evidence>
<accession>E8MAK1</accession>